<comment type="caution">
    <text evidence="6">The sequence shown here is derived from an EMBL/GenBank/DDBJ whole genome shotgun (WGS) entry which is preliminary data.</text>
</comment>
<keyword evidence="7" id="KW-1185">Reference proteome</keyword>
<dbReference type="Gene3D" id="1.10.357.10">
    <property type="entry name" value="Tetracycline Repressor, domain 2"/>
    <property type="match status" value="1"/>
</dbReference>
<dbReference type="InterPro" id="IPR036271">
    <property type="entry name" value="Tet_transcr_reg_TetR-rel_C_sf"/>
</dbReference>
<dbReference type="PANTHER" id="PTHR30055">
    <property type="entry name" value="HTH-TYPE TRANSCRIPTIONAL REGULATOR RUTR"/>
    <property type="match status" value="1"/>
</dbReference>
<evidence type="ECO:0000256" key="2">
    <source>
        <dbReference type="ARBA" id="ARBA00023125"/>
    </source>
</evidence>
<dbReference type="PRINTS" id="PR00455">
    <property type="entry name" value="HTHTETR"/>
</dbReference>
<dbReference type="SUPFAM" id="SSF46689">
    <property type="entry name" value="Homeodomain-like"/>
    <property type="match status" value="1"/>
</dbReference>
<organism evidence="6 7">
    <name type="scientific">Amycolatopsis acididurans</name>
    <dbReference type="NCBI Taxonomy" id="2724524"/>
    <lineage>
        <taxon>Bacteria</taxon>
        <taxon>Bacillati</taxon>
        <taxon>Actinomycetota</taxon>
        <taxon>Actinomycetes</taxon>
        <taxon>Pseudonocardiales</taxon>
        <taxon>Pseudonocardiaceae</taxon>
        <taxon>Amycolatopsis</taxon>
    </lineage>
</organism>
<dbReference type="SUPFAM" id="SSF48498">
    <property type="entry name" value="Tetracyclin repressor-like, C-terminal domain"/>
    <property type="match status" value="1"/>
</dbReference>
<dbReference type="EMBL" id="JAAXLS010000029">
    <property type="protein sequence ID" value="NKQ56962.1"/>
    <property type="molecule type" value="Genomic_DNA"/>
</dbReference>
<evidence type="ECO:0000313" key="6">
    <source>
        <dbReference type="EMBL" id="NKQ56962.1"/>
    </source>
</evidence>
<dbReference type="PANTHER" id="PTHR30055:SF234">
    <property type="entry name" value="HTH-TYPE TRANSCRIPTIONAL REGULATOR BETI"/>
    <property type="match status" value="1"/>
</dbReference>
<evidence type="ECO:0000256" key="4">
    <source>
        <dbReference type="PROSITE-ProRule" id="PRU00335"/>
    </source>
</evidence>
<keyword evidence="3" id="KW-0804">Transcription</keyword>
<reference evidence="6 7" key="1">
    <citation type="submission" date="2020-04" db="EMBL/GenBank/DDBJ databases">
        <title>Novel species.</title>
        <authorList>
            <person name="Teo W.F.A."/>
            <person name="Lipun K."/>
            <person name="Srisuk N."/>
            <person name="Duangmal K."/>
        </authorList>
    </citation>
    <scope>NUCLEOTIDE SEQUENCE [LARGE SCALE GENOMIC DNA]</scope>
    <source>
        <strain evidence="6 7">K13G38</strain>
    </source>
</reference>
<keyword evidence="1" id="KW-0805">Transcription regulation</keyword>
<dbReference type="RefSeq" id="WP_168519988.1">
    <property type="nucleotide sequence ID" value="NZ_JAAXLS010000029.1"/>
</dbReference>
<protein>
    <submittedName>
        <fullName evidence="6">TetR/AcrR family transcriptional regulator</fullName>
    </submittedName>
</protein>
<keyword evidence="2 4" id="KW-0238">DNA-binding</keyword>
<dbReference type="InterPro" id="IPR009057">
    <property type="entry name" value="Homeodomain-like_sf"/>
</dbReference>
<proteinExistence type="predicted"/>
<dbReference type="InterPro" id="IPR050109">
    <property type="entry name" value="HTH-type_TetR-like_transc_reg"/>
</dbReference>
<gene>
    <name evidence="6" type="ORF">HFP15_29250</name>
</gene>
<feature type="DNA-binding region" description="H-T-H motif" evidence="4">
    <location>
        <begin position="29"/>
        <end position="48"/>
    </location>
</feature>
<evidence type="ECO:0000256" key="1">
    <source>
        <dbReference type="ARBA" id="ARBA00023015"/>
    </source>
</evidence>
<dbReference type="InterPro" id="IPR041490">
    <property type="entry name" value="KstR2_TetR_C"/>
</dbReference>
<dbReference type="InterPro" id="IPR001647">
    <property type="entry name" value="HTH_TetR"/>
</dbReference>
<dbReference type="Pfam" id="PF00440">
    <property type="entry name" value="TetR_N"/>
    <property type="match status" value="1"/>
</dbReference>
<dbReference type="Proteomes" id="UP000715441">
    <property type="component" value="Unassembled WGS sequence"/>
</dbReference>
<feature type="domain" description="HTH tetR-type" evidence="5">
    <location>
        <begin position="6"/>
        <end position="66"/>
    </location>
</feature>
<evidence type="ECO:0000256" key="3">
    <source>
        <dbReference type="ARBA" id="ARBA00023163"/>
    </source>
</evidence>
<dbReference type="PROSITE" id="PS50977">
    <property type="entry name" value="HTH_TETR_2"/>
    <property type="match status" value="1"/>
</dbReference>
<dbReference type="Gene3D" id="1.10.10.60">
    <property type="entry name" value="Homeodomain-like"/>
    <property type="match status" value="1"/>
</dbReference>
<evidence type="ECO:0000259" key="5">
    <source>
        <dbReference type="PROSITE" id="PS50977"/>
    </source>
</evidence>
<name>A0ABX1JFE1_9PSEU</name>
<evidence type="ECO:0000313" key="7">
    <source>
        <dbReference type="Proteomes" id="UP000715441"/>
    </source>
</evidence>
<dbReference type="Pfam" id="PF17932">
    <property type="entry name" value="TetR_C_24"/>
    <property type="match status" value="1"/>
</dbReference>
<accession>A0ABX1JFE1</accession>
<sequence>MARERATDTTALVAAAAEAFRSKGYRNATIDDIAEAAGISRPTVYKYTRSKQQLLDLMVEQVTADLAARLKEVLESGEPAPVRLRAVIRAHIDAAVAHRTFYAIIFSEEVEISDEARALFQKWAHRRNHEFQSLLDECLAAQRKPPPIDTHVAANLVLSMLTTVYRWYEPGGPVTPEQLTEQITLLLKGLFPPRR</sequence>